<comment type="catalytic activity">
    <reaction evidence="8">
        <text>L-seryl-[protein] + ATP = O-phospho-L-seryl-[protein] + ADP + H(+)</text>
        <dbReference type="Rhea" id="RHEA:17989"/>
        <dbReference type="Rhea" id="RHEA-COMP:9863"/>
        <dbReference type="Rhea" id="RHEA-COMP:11604"/>
        <dbReference type="ChEBI" id="CHEBI:15378"/>
        <dbReference type="ChEBI" id="CHEBI:29999"/>
        <dbReference type="ChEBI" id="CHEBI:30616"/>
        <dbReference type="ChEBI" id="CHEBI:83421"/>
        <dbReference type="ChEBI" id="CHEBI:456216"/>
        <dbReference type="EC" id="2.7.11.1"/>
    </reaction>
</comment>
<evidence type="ECO:0000256" key="5">
    <source>
        <dbReference type="ARBA" id="ARBA00022777"/>
    </source>
</evidence>
<gene>
    <name evidence="12" type="ORF">GSTENG00008878001</name>
</gene>
<comment type="catalytic activity">
    <reaction evidence="7">
        <text>L-threonyl-[protein] + ATP = O-phospho-L-threonyl-[protein] + ADP + H(+)</text>
        <dbReference type="Rhea" id="RHEA:46608"/>
        <dbReference type="Rhea" id="RHEA-COMP:11060"/>
        <dbReference type="Rhea" id="RHEA-COMP:11605"/>
        <dbReference type="ChEBI" id="CHEBI:15378"/>
        <dbReference type="ChEBI" id="CHEBI:30013"/>
        <dbReference type="ChEBI" id="CHEBI:30616"/>
        <dbReference type="ChEBI" id="CHEBI:61977"/>
        <dbReference type="ChEBI" id="CHEBI:456216"/>
        <dbReference type="EC" id="2.7.11.1"/>
    </reaction>
</comment>
<evidence type="ECO:0000256" key="3">
    <source>
        <dbReference type="ARBA" id="ARBA00022679"/>
    </source>
</evidence>
<dbReference type="GO" id="GO:0005524">
    <property type="term" value="F:ATP binding"/>
    <property type="evidence" value="ECO:0007669"/>
    <property type="project" value="UniProtKB-UniRule"/>
</dbReference>
<dbReference type="PANTHER" id="PTHR24346">
    <property type="entry name" value="MAP/MICROTUBULE AFFINITY-REGULATING KINASE"/>
    <property type="match status" value="1"/>
</dbReference>
<dbReference type="GO" id="GO:0005737">
    <property type="term" value="C:cytoplasm"/>
    <property type="evidence" value="ECO:0007669"/>
    <property type="project" value="TreeGrafter"/>
</dbReference>
<dbReference type="OrthoDB" id="193931at2759"/>
<keyword evidence="2 10" id="KW-0723">Serine/threonine-protein kinase</keyword>
<dbReference type="Gene3D" id="1.10.510.10">
    <property type="entry name" value="Transferase(Phosphotransferase) domain 1"/>
    <property type="match status" value="2"/>
</dbReference>
<dbReference type="AlphaFoldDB" id="Q4T1D5"/>
<feature type="non-terminal residue" evidence="12">
    <location>
        <position position="1"/>
    </location>
</feature>
<accession>Q4T1D5</accession>
<dbReference type="InterPro" id="IPR008271">
    <property type="entry name" value="Ser/Thr_kinase_AS"/>
</dbReference>
<dbReference type="InterPro" id="IPR000719">
    <property type="entry name" value="Prot_kinase_dom"/>
</dbReference>
<feature type="binding site" evidence="9">
    <location>
        <position position="64"/>
    </location>
    <ligand>
        <name>ATP</name>
        <dbReference type="ChEBI" id="CHEBI:30616"/>
    </ligand>
</feature>
<dbReference type="PROSITE" id="PS50011">
    <property type="entry name" value="PROTEIN_KINASE_DOM"/>
    <property type="match status" value="1"/>
</dbReference>
<proteinExistence type="inferred from homology"/>
<dbReference type="GO" id="GO:0050321">
    <property type="term" value="F:tau-protein kinase activity"/>
    <property type="evidence" value="ECO:0007669"/>
    <property type="project" value="TreeGrafter"/>
</dbReference>
<dbReference type="KEGG" id="tng:GSTEN00008878G001"/>
<keyword evidence="3" id="KW-0808">Transferase</keyword>
<evidence type="ECO:0000313" key="12">
    <source>
        <dbReference type="EMBL" id="CAF93297.1"/>
    </source>
</evidence>
<dbReference type="SMART" id="SM00220">
    <property type="entry name" value="S_TKc"/>
    <property type="match status" value="1"/>
</dbReference>
<keyword evidence="6 9" id="KW-0067">ATP-binding</keyword>
<dbReference type="PROSITE" id="PS00108">
    <property type="entry name" value="PROTEIN_KINASE_ST"/>
    <property type="match status" value="1"/>
</dbReference>
<dbReference type="EC" id="2.7.11.1" evidence="1"/>
<dbReference type="GO" id="GO:0035556">
    <property type="term" value="P:intracellular signal transduction"/>
    <property type="evidence" value="ECO:0007669"/>
    <property type="project" value="TreeGrafter"/>
</dbReference>
<dbReference type="GO" id="GO:0000226">
    <property type="term" value="P:microtubule cytoskeleton organization"/>
    <property type="evidence" value="ECO:0007669"/>
    <property type="project" value="TreeGrafter"/>
</dbReference>
<reference evidence="12" key="1">
    <citation type="journal article" date="2004" name="Nature">
        <title>Genome duplication in the teleost fish Tetraodon nigroviridis reveals the early vertebrate proto-karyotype.</title>
        <authorList>
            <person name="Jaillon O."/>
            <person name="Aury J.-M."/>
            <person name="Brunet F."/>
            <person name="Petit J.-L."/>
            <person name="Stange-Thomann N."/>
            <person name="Mauceli E."/>
            <person name="Bouneau L."/>
            <person name="Fischer C."/>
            <person name="Ozouf-Costaz C."/>
            <person name="Bernot A."/>
            <person name="Nicaud S."/>
            <person name="Jaffe D."/>
            <person name="Fisher S."/>
            <person name="Lutfalla G."/>
            <person name="Dossat C."/>
            <person name="Segurens B."/>
            <person name="Dasilva C."/>
            <person name="Salanoubat M."/>
            <person name="Levy M."/>
            <person name="Boudet N."/>
            <person name="Castellano S."/>
            <person name="Anthouard V."/>
            <person name="Jubin C."/>
            <person name="Castelli V."/>
            <person name="Katinka M."/>
            <person name="Vacherie B."/>
            <person name="Biemont C."/>
            <person name="Skalli Z."/>
            <person name="Cattolico L."/>
            <person name="Poulain J."/>
            <person name="De Berardinis V."/>
            <person name="Cruaud C."/>
            <person name="Duprat S."/>
            <person name="Brottier P."/>
            <person name="Coutanceau J.-P."/>
            <person name="Gouzy J."/>
            <person name="Parra G."/>
            <person name="Lardier G."/>
            <person name="Chapple C."/>
            <person name="McKernan K.J."/>
            <person name="McEwan P."/>
            <person name="Bosak S."/>
            <person name="Kellis M."/>
            <person name="Volff J.-N."/>
            <person name="Guigo R."/>
            <person name="Zody M.C."/>
            <person name="Mesirov J."/>
            <person name="Lindblad-Toh K."/>
            <person name="Birren B."/>
            <person name="Nusbaum C."/>
            <person name="Kahn D."/>
            <person name="Robinson-Rechavi M."/>
            <person name="Laudet V."/>
            <person name="Schachter V."/>
            <person name="Quetier F."/>
            <person name="Saurin W."/>
            <person name="Scarpelli C."/>
            <person name="Wincker P."/>
            <person name="Lander E.S."/>
            <person name="Weissenbach J."/>
            <person name="Roest Crollius H."/>
        </authorList>
    </citation>
    <scope>NUCLEOTIDE SEQUENCE [LARGE SCALE GENOMIC DNA]</scope>
</reference>
<evidence type="ECO:0000256" key="7">
    <source>
        <dbReference type="ARBA" id="ARBA00047899"/>
    </source>
</evidence>
<evidence type="ECO:0000256" key="6">
    <source>
        <dbReference type="ARBA" id="ARBA00022840"/>
    </source>
</evidence>
<reference evidence="12" key="2">
    <citation type="submission" date="2004-02" db="EMBL/GenBank/DDBJ databases">
        <authorList>
            <consortium name="Genoscope"/>
            <consortium name="Whitehead Institute Centre for Genome Research"/>
        </authorList>
    </citation>
    <scope>NUCLEOTIDE SEQUENCE</scope>
</reference>
<evidence type="ECO:0000259" key="11">
    <source>
        <dbReference type="PROSITE" id="PS50011"/>
    </source>
</evidence>
<evidence type="ECO:0000256" key="10">
    <source>
        <dbReference type="RuleBase" id="RU000304"/>
    </source>
</evidence>
<feature type="non-terminal residue" evidence="12">
    <location>
        <position position="410"/>
    </location>
</feature>
<evidence type="ECO:0000256" key="4">
    <source>
        <dbReference type="ARBA" id="ARBA00022741"/>
    </source>
</evidence>
<sequence length="410" mass="45795">DARPRPSPLEKLTGDMCKDQSTIKELMIGRRVGFYKVRGEIGCGTFSRVKLAFHALTKDKVALKILDKTRMDAQVQRLLSREISSMELLRHPNVLHLYEVVETPSRLHLVLEYAGGGDLHSKICNEGKLSDNASKVTFAQILSAIKYMRRSNWKHPGSGGLGSCLCPQECPLTLDPGLAGVGKLHNTNVIHRDLKAENVLFTSTGCVKVADFGFSTRVCNRNDFLDTFCGSPPYAAPELFRDECYLGPPVDVWAMGVLLFFMVTGSLPFRADTMGKLRRRIVEGAYLVPPWVPGPCQRLIRGILKPEPAERYVLDQMLGCDWLLPVEFPWSLVPSEPAAPLHSLLESDWGELEEEAEVQSLMEDLGFTPQHLQNNQLKDCRNPVTGVYRILLHRAQKSRGCDSLPVVRGM</sequence>
<dbReference type="InterPro" id="IPR011009">
    <property type="entry name" value="Kinase-like_dom_sf"/>
</dbReference>
<dbReference type="PANTHER" id="PTHR24346:SF35">
    <property type="entry name" value="SERINE_THREONINE-PROTEIN KINASE NIM1-LIKE"/>
    <property type="match status" value="1"/>
</dbReference>
<comment type="similarity">
    <text evidence="10">Belongs to the protein kinase superfamily.</text>
</comment>
<keyword evidence="4 9" id="KW-0547">Nucleotide-binding</keyword>
<dbReference type="SUPFAM" id="SSF56112">
    <property type="entry name" value="Protein kinase-like (PK-like)"/>
    <property type="match status" value="2"/>
</dbReference>
<protein>
    <recommendedName>
        <fullName evidence="1">non-specific serine/threonine protein kinase</fullName>
        <ecNumber evidence="1">2.7.11.1</ecNumber>
    </recommendedName>
</protein>
<feature type="domain" description="Protein kinase" evidence="11">
    <location>
        <begin position="35"/>
        <end position="323"/>
    </location>
</feature>
<keyword evidence="5" id="KW-0418">Kinase</keyword>
<dbReference type="EMBL" id="CAAE01010660">
    <property type="protein sequence ID" value="CAF93297.1"/>
    <property type="molecule type" value="Genomic_DNA"/>
</dbReference>
<evidence type="ECO:0000256" key="2">
    <source>
        <dbReference type="ARBA" id="ARBA00022527"/>
    </source>
</evidence>
<organism evidence="12">
    <name type="scientific">Tetraodon nigroviridis</name>
    <name type="common">Spotted green pufferfish</name>
    <name type="synonym">Chelonodon nigroviridis</name>
    <dbReference type="NCBI Taxonomy" id="99883"/>
    <lineage>
        <taxon>Eukaryota</taxon>
        <taxon>Metazoa</taxon>
        <taxon>Chordata</taxon>
        <taxon>Craniata</taxon>
        <taxon>Vertebrata</taxon>
        <taxon>Euteleostomi</taxon>
        <taxon>Actinopterygii</taxon>
        <taxon>Neopterygii</taxon>
        <taxon>Teleostei</taxon>
        <taxon>Neoteleostei</taxon>
        <taxon>Acanthomorphata</taxon>
        <taxon>Eupercaria</taxon>
        <taxon>Tetraodontiformes</taxon>
        <taxon>Tetradontoidea</taxon>
        <taxon>Tetraodontidae</taxon>
        <taxon>Tetraodon</taxon>
    </lineage>
</organism>
<evidence type="ECO:0000256" key="1">
    <source>
        <dbReference type="ARBA" id="ARBA00012513"/>
    </source>
</evidence>
<evidence type="ECO:0000256" key="8">
    <source>
        <dbReference type="ARBA" id="ARBA00048679"/>
    </source>
</evidence>
<dbReference type="PROSITE" id="PS00107">
    <property type="entry name" value="PROTEIN_KINASE_ATP"/>
    <property type="match status" value="1"/>
</dbReference>
<dbReference type="InterPro" id="IPR017441">
    <property type="entry name" value="Protein_kinase_ATP_BS"/>
</dbReference>
<dbReference type="Pfam" id="PF00069">
    <property type="entry name" value="Pkinase"/>
    <property type="match status" value="2"/>
</dbReference>
<name>Q4T1D5_TETNG</name>
<dbReference type="FunFam" id="3.30.200.20:FF:000003">
    <property type="entry name" value="Non-specific serine/threonine protein kinase"/>
    <property type="match status" value="1"/>
</dbReference>
<evidence type="ECO:0000256" key="9">
    <source>
        <dbReference type="PROSITE-ProRule" id="PRU10141"/>
    </source>
</evidence>